<dbReference type="Proteomes" id="UP000623678">
    <property type="component" value="Unassembled WGS sequence"/>
</dbReference>
<evidence type="ECO:0000313" key="1">
    <source>
        <dbReference type="EMBL" id="MBC8584987.1"/>
    </source>
</evidence>
<dbReference type="InterPro" id="IPR036249">
    <property type="entry name" value="Thioredoxin-like_sf"/>
</dbReference>
<dbReference type="SUPFAM" id="SSF52833">
    <property type="entry name" value="Thioredoxin-like"/>
    <property type="match status" value="1"/>
</dbReference>
<dbReference type="AlphaFoldDB" id="A0A926EPE5"/>
<gene>
    <name evidence="1" type="ORF">H8705_05260</name>
</gene>
<dbReference type="Gene3D" id="3.40.30.10">
    <property type="entry name" value="Glutaredoxin"/>
    <property type="match status" value="1"/>
</dbReference>
<protein>
    <submittedName>
        <fullName evidence="1">(2Fe-2S) ferredoxin domain-containing protein</fullName>
    </submittedName>
</protein>
<accession>A0A926EPE5</accession>
<name>A0A926EPE5_9FIRM</name>
<organism evidence="1 2">
    <name type="scientific">Youxingia wuxianensis</name>
    <dbReference type="NCBI Taxonomy" id="2763678"/>
    <lineage>
        <taxon>Bacteria</taxon>
        <taxon>Bacillati</taxon>
        <taxon>Bacillota</taxon>
        <taxon>Clostridia</taxon>
        <taxon>Eubacteriales</taxon>
        <taxon>Oscillospiraceae</taxon>
        <taxon>Youxingia</taxon>
    </lineage>
</organism>
<comment type="caution">
    <text evidence="1">The sequence shown here is derived from an EMBL/GenBank/DDBJ whole genome shotgun (WGS) entry which is preliminary data.</text>
</comment>
<dbReference type="EMBL" id="JACRTD010000003">
    <property type="protein sequence ID" value="MBC8584987.1"/>
    <property type="molecule type" value="Genomic_DNA"/>
</dbReference>
<dbReference type="Pfam" id="PF01257">
    <property type="entry name" value="2Fe-2S_thioredx"/>
    <property type="match status" value="1"/>
</dbReference>
<keyword evidence="2" id="KW-1185">Reference proteome</keyword>
<evidence type="ECO:0000313" key="2">
    <source>
        <dbReference type="Proteomes" id="UP000623678"/>
    </source>
</evidence>
<dbReference type="CDD" id="cd02980">
    <property type="entry name" value="TRX_Fd_family"/>
    <property type="match status" value="1"/>
</dbReference>
<reference evidence="1" key="1">
    <citation type="submission" date="2020-08" db="EMBL/GenBank/DDBJ databases">
        <title>Genome public.</title>
        <authorList>
            <person name="Liu C."/>
            <person name="Sun Q."/>
        </authorList>
    </citation>
    <scope>NUCLEOTIDE SEQUENCE</scope>
    <source>
        <strain evidence="1">NSJ-64</strain>
    </source>
</reference>
<dbReference type="RefSeq" id="WP_262394771.1">
    <property type="nucleotide sequence ID" value="NZ_JACRTD010000003.1"/>
</dbReference>
<sequence length="81" mass="9046">MEIYVCIGSSCHLKGSYAIINGFKDLIAQNQLEDKVNLNASFCLGRCQDGVTIKIDDQIVTGLNPDNVKEVFEERVLKEIK</sequence>
<proteinExistence type="predicted"/>